<dbReference type="PANTHER" id="PTHR42928:SF3">
    <property type="entry name" value="UPF0065 PROTEIN YFLP"/>
    <property type="match status" value="1"/>
</dbReference>
<dbReference type="InterPro" id="IPR042100">
    <property type="entry name" value="Bug_dom1"/>
</dbReference>
<dbReference type="Gene3D" id="3.40.190.10">
    <property type="entry name" value="Periplasmic binding protein-like II"/>
    <property type="match status" value="1"/>
</dbReference>
<dbReference type="Proteomes" id="UP000479526">
    <property type="component" value="Unassembled WGS sequence"/>
</dbReference>
<dbReference type="Pfam" id="PF03401">
    <property type="entry name" value="TctC"/>
    <property type="match status" value="1"/>
</dbReference>
<gene>
    <name evidence="2" type="ORF">GT755_35885</name>
</gene>
<accession>A0A7C9NJM2</accession>
<evidence type="ECO:0008006" key="4">
    <source>
        <dbReference type="Google" id="ProtNLM"/>
    </source>
</evidence>
<dbReference type="InterPro" id="IPR005064">
    <property type="entry name" value="BUG"/>
</dbReference>
<reference evidence="2 3" key="1">
    <citation type="submission" date="2020-01" db="EMBL/GenBank/DDBJ databases">
        <title>Herbidospora sp. NEAU-GS84 nov., a novel actinomycete isolated from soil.</title>
        <authorList>
            <person name="Han L."/>
        </authorList>
    </citation>
    <scope>NUCLEOTIDE SEQUENCE [LARGE SCALE GENOMIC DNA]</scope>
    <source>
        <strain evidence="2 3">NEAU-GS84</strain>
    </source>
</reference>
<dbReference type="EMBL" id="WXEW01000013">
    <property type="protein sequence ID" value="NAS27035.1"/>
    <property type="molecule type" value="Genomic_DNA"/>
</dbReference>
<name>A0A7C9NJM2_9ACTN</name>
<organism evidence="2 3">
    <name type="scientific">Herbidospora solisilvae</name>
    <dbReference type="NCBI Taxonomy" id="2696284"/>
    <lineage>
        <taxon>Bacteria</taxon>
        <taxon>Bacillati</taxon>
        <taxon>Actinomycetota</taxon>
        <taxon>Actinomycetes</taxon>
        <taxon>Streptosporangiales</taxon>
        <taxon>Streptosporangiaceae</taxon>
        <taxon>Herbidospora</taxon>
    </lineage>
</organism>
<dbReference type="PROSITE" id="PS51257">
    <property type="entry name" value="PROKAR_LIPOPROTEIN"/>
    <property type="match status" value="1"/>
</dbReference>
<comment type="caution">
    <text evidence="2">The sequence shown here is derived from an EMBL/GenBank/DDBJ whole genome shotgun (WGS) entry which is preliminary data.</text>
</comment>
<dbReference type="PANTHER" id="PTHR42928">
    <property type="entry name" value="TRICARBOXYLATE-BINDING PROTEIN"/>
    <property type="match status" value="1"/>
</dbReference>
<dbReference type="AlphaFoldDB" id="A0A7C9NJM2"/>
<protein>
    <recommendedName>
        <fullName evidence="4">Tripartite tricarboxylate transporter substrate binding protein</fullName>
    </recommendedName>
</protein>
<keyword evidence="3" id="KW-1185">Reference proteome</keyword>
<comment type="similarity">
    <text evidence="1">Belongs to the UPF0065 (bug) family.</text>
</comment>
<proteinExistence type="inferred from homology"/>
<dbReference type="RefSeq" id="WP_161484003.1">
    <property type="nucleotide sequence ID" value="NZ_WXEW01000013.1"/>
</dbReference>
<evidence type="ECO:0000313" key="2">
    <source>
        <dbReference type="EMBL" id="NAS27035.1"/>
    </source>
</evidence>
<sequence length="308" mass="32423">MRRREFLLWGAGLAALAAGCGADPRPLGVPLSLVVPAVVGGHDDLFAQELRRVVTRRGLARAAVVTTCDGDRTSIKDFAQGASRGRLLVAGPALVNTAGTAPLARMAGEWSVVLAPMGSRLRDFDGLAAALRKHPGSVLMGGGAHGGADHVLCGLLAKGLGADARLVDYAAFPEKDGLLGALLDGRVAAGVGGVARFAPQIRAGRVRALAVSSPERLPEVDAPTLMESGVRLVHADWRGLLASESLREDDRDHLLDVCRGVGASAEWSATCRRHGWAQLYLDGPDFDDWLRVESTRARDVLTDLGLKQ</sequence>
<evidence type="ECO:0000256" key="1">
    <source>
        <dbReference type="ARBA" id="ARBA00006987"/>
    </source>
</evidence>
<dbReference type="Gene3D" id="3.40.190.150">
    <property type="entry name" value="Bordetella uptake gene, domain 1"/>
    <property type="match status" value="1"/>
</dbReference>
<evidence type="ECO:0000313" key="3">
    <source>
        <dbReference type="Proteomes" id="UP000479526"/>
    </source>
</evidence>